<feature type="region of interest" description="Disordered" evidence="1">
    <location>
        <begin position="172"/>
        <end position="323"/>
    </location>
</feature>
<dbReference type="EMBL" id="ML976987">
    <property type="protein sequence ID" value="KAF1958419.1"/>
    <property type="molecule type" value="Genomic_DNA"/>
</dbReference>
<organism evidence="2 3">
    <name type="scientific">Byssothecium circinans</name>
    <dbReference type="NCBI Taxonomy" id="147558"/>
    <lineage>
        <taxon>Eukaryota</taxon>
        <taxon>Fungi</taxon>
        <taxon>Dikarya</taxon>
        <taxon>Ascomycota</taxon>
        <taxon>Pezizomycotina</taxon>
        <taxon>Dothideomycetes</taxon>
        <taxon>Pleosporomycetidae</taxon>
        <taxon>Pleosporales</taxon>
        <taxon>Massarineae</taxon>
        <taxon>Massarinaceae</taxon>
        <taxon>Byssothecium</taxon>
    </lineage>
</organism>
<accession>A0A6A5U385</accession>
<feature type="compositionally biased region" description="Basic and acidic residues" evidence="1">
    <location>
        <begin position="81"/>
        <end position="96"/>
    </location>
</feature>
<feature type="compositionally biased region" description="Polar residues" evidence="1">
    <location>
        <begin position="420"/>
        <end position="430"/>
    </location>
</feature>
<feature type="compositionally biased region" description="Basic and acidic residues" evidence="1">
    <location>
        <begin position="283"/>
        <end position="294"/>
    </location>
</feature>
<gene>
    <name evidence="2" type="ORF">CC80DRAFT_503179</name>
</gene>
<feature type="region of interest" description="Disordered" evidence="1">
    <location>
        <begin position="362"/>
        <end position="436"/>
    </location>
</feature>
<sequence length="521" mass="58182">MSDSLADDKYDQTVAWVLHDGAVKVDGSCQPADATKGLSQHELGGRADKARVGVDDRKAMIKVRIRPKYKVSAPAPFGGDSRAKWKKEAQEGKGKGEGSGIPSIHPPTTNQFKQKKEKAAYTSRDPRENARHDSYDLEVSFAPPRWPPRPTCESLPSNYVSEDMPMPLNIGIRRSVEPTNGPLVSDPIKDFTIQESPEDQQAVHHSESSDKCAHPQNQPSSEDEQTSGIQRHIETYAPIHARRSVDSHHSVDLRPQTSSSDHAQHHEDPDSASLENEYVESAPMDKGRSQDIAERTSGSPHVRFASPVFRPLPPIPTSTPFEETVSFDNALPSRSPHVGFASSDSNSLPLFPTPTLFEETASTNRVLSSIPRPLPPLPRQGTSTPTPTSEPHTGFHPPSPHLPSLPPSPRNPRKSYSEPLITTPSTSSATRDPPWGTYATLEQQQKERRKLREQDTRLARQFEADARRREREKVVREKGVKDGVLRTEAMELRDLIREVYPEMEFERRGMERERVHCCCVM</sequence>
<feature type="compositionally biased region" description="Basic and acidic residues" evidence="1">
    <location>
        <begin position="124"/>
        <end position="135"/>
    </location>
</feature>
<reference evidence="2" key="1">
    <citation type="journal article" date="2020" name="Stud. Mycol.">
        <title>101 Dothideomycetes genomes: a test case for predicting lifestyles and emergence of pathogens.</title>
        <authorList>
            <person name="Haridas S."/>
            <person name="Albert R."/>
            <person name="Binder M."/>
            <person name="Bloem J."/>
            <person name="Labutti K."/>
            <person name="Salamov A."/>
            <person name="Andreopoulos B."/>
            <person name="Baker S."/>
            <person name="Barry K."/>
            <person name="Bills G."/>
            <person name="Bluhm B."/>
            <person name="Cannon C."/>
            <person name="Castanera R."/>
            <person name="Culley D."/>
            <person name="Daum C."/>
            <person name="Ezra D."/>
            <person name="Gonzalez J."/>
            <person name="Henrissat B."/>
            <person name="Kuo A."/>
            <person name="Liang C."/>
            <person name="Lipzen A."/>
            <person name="Lutzoni F."/>
            <person name="Magnuson J."/>
            <person name="Mondo S."/>
            <person name="Nolan M."/>
            <person name="Ohm R."/>
            <person name="Pangilinan J."/>
            <person name="Park H.-J."/>
            <person name="Ramirez L."/>
            <person name="Alfaro M."/>
            <person name="Sun H."/>
            <person name="Tritt A."/>
            <person name="Yoshinaga Y."/>
            <person name="Zwiers L.-H."/>
            <person name="Turgeon B."/>
            <person name="Goodwin S."/>
            <person name="Spatafora J."/>
            <person name="Crous P."/>
            <person name="Grigoriev I."/>
        </authorList>
    </citation>
    <scope>NUCLEOTIDE SEQUENCE</scope>
    <source>
        <strain evidence="2">CBS 675.92</strain>
    </source>
</reference>
<feature type="compositionally biased region" description="Basic and acidic residues" evidence="1">
    <location>
        <begin position="201"/>
        <end position="213"/>
    </location>
</feature>
<evidence type="ECO:0000313" key="2">
    <source>
        <dbReference type="EMBL" id="KAF1958419.1"/>
    </source>
</evidence>
<protein>
    <submittedName>
        <fullName evidence="2">Uncharacterized protein</fullName>
    </submittedName>
</protein>
<keyword evidence="3" id="KW-1185">Reference proteome</keyword>
<evidence type="ECO:0000313" key="3">
    <source>
        <dbReference type="Proteomes" id="UP000800035"/>
    </source>
</evidence>
<feature type="compositionally biased region" description="Basic and acidic residues" evidence="1">
    <location>
        <begin position="243"/>
        <end position="252"/>
    </location>
</feature>
<feature type="compositionally biased region" description="Pro residues" evidence="1">
    <location>
        <begin position="397"/>
        <end position="410"/>
    </location>
</feature>
<name>A0A6A5U385_9PLEO</name>
<evidence type="ECO:0000256" key="1">
    <source>
        <dbReference type="SAM" id="MobiDB-lite"/>
    </source>
</evidence>
<dbReference type="Proteomes" id="UP000800035">
    <property type="component" value="Unassembled WGS sequence"/>
</dbReference>
<feature type="region of interest" description="Disordered" evidence="1">
    <location>
        <begin position="71"/>
        <end position="158"/>
    </location>
</feature>
<dbReference type="AlphaFoldDB" id="A0A6A5U385"/>
<proteinExistence type="predicted"/>